<dbReference type="Pfam" id="PF20473">
    <property type="entry name" value="MmeI_Mtase"/>
    <property type="match status" value="1"/>
</dbReference>
<dbReference type="GO" id="GO:0003676">
    <property type="term" value="F:nucleic acid binding"/>
    <property type="evidence" value="ECO:0007669"/>
    <property type="project" value="InterPro"/>
</dbReference>
<dbReference type="PROSITE" id="PS00092">
    <property type="entry name" value="N6_MTASE"/>
    <property type="match status" value="1"/>
</dbReference>
<evidence type="ECO:0000313" key="11">
    <source>
        <dbReference type="Proteomes" id="UP000183656"/>
    </source>
</evidence>
<dbReference type="Pfam" id="PF20466">
    <property type="entry name" value="MmeI_TRD"/>
    <property type="match status" value="1"/>
</dbReference>
<dbReference type="EMBL" id="FPBX01000002">
    <property type="protein sequence ID" value="SFU37366.1"/>
    <property type="molecule type" value="Genomic_DNA"/>
</dbReference>
<dbReference type="OrthoDB" id="9782445at2"/>
<reference evidence="10 11" key="1">
    <citation type="submission" date="2016-10" db="EMBL/GenBank/DDBJ databases">
        <authorList>
            <person name="de Groot N.N."/>
        </authorList>
    </citation>
    <scope>NUCLEOTIDE SEQUENCE [LARGE SCALE GENOMIC DNA]</scope>
    <source>
        <strain evidence="10 11">R-24608</strain>
    </source>
</reference>
<dbReference type="PANTHER" id="PTHR33841">
    <property type="entry name" value="DNA METHYLTRANSFERASE YEEA-RELATED"/>
    <property type="match status" value="1"/>
</dbReference>
<proteinExistence type="predicted"/>
<feature type="domain" description="MmeI-like N-terminal" evidence="6">
    <location>
        <begin position="12"/>
        <end position="180"/>
    </location>
</feature>
<evidence type="ECO:0000256" key="3">
    <source>
        <dbReference type="ARBA" id="ARBA00022679"/>
    </source>
</evidence>
<dbReference type="InterPro" id="IPR046816">
    <property type="entry name" value="MmeI_Mtase"/>
</dbReference>
<name>A0A1I7FMV4_9BURK</name>
<evidence type="ECO:0000256" key="4">
    <source>
        <dbReference type="ARBA" id="ARBA00047942"/>
    </source>
</evidence>
<keyword evidence="2 10" id="KW-0489">Methyltransferase</keyword>
<protein>
    <recommendedName>
        <fullName evidence="1">site-specific DNA-methyltransferase (adenine-specific)</fullName>
        <ecNumber evidence="1">2.1.1.72</ecNumber>
    </recommendedName>
</protein>
<dbReference type="RefSeq" id="WP_054255122.1">
    <property type="nucleotide sequence ID" value="NZ_CYIG01000005.1"/>
</dbReference>
<feature type="domain" description="MmeI-like helicase spacer" evidence="7">
    <location>
        <begin position="189"/>
        <end position="257"/>
    </location>
</feature>
<dbReference type="SUPFAM" id="SSF53335">
    <property type="entry name" value="S-adenosyl-L-methionine-dependent methyltransferases"/>
    <property type="match status" value="1"/>
</dbReference>
<comment type="catalytic activity">
    <reaction evidence="4">
        <text>a 2'-deoxyadenosine in DNA + S-adenosyl-L-methionine = an N(6)-methyl-2'-deoxyadenosine in DNA + S-adenosyl-L-homocysteine + H(+)</text>
        <dbReference type="Rhea" id="RHEA:15197"/>
        <dbReference type="Rhea" id="RHEA-COMP:12418"/>
        <dbReference type="Rhea" id="RHEA-COMP:12419"/>
        <dbReference type="ChEBI" id="CHEBI:15378"/>
        <dbReference type="ChEBI" id="CHEBI:57856"/>
        <dbReference type="ChEBI" id="CHEBI:59789"/>
        <dbReference type="ChEBI" id="CHEBI:90615"/>
        <dbReference type="ChEBI" id="CHEBI:90616"/>
        <dbReference type="EC" id="2.1.1.72"/>
    </reaction>
</comment>
<feature type="domain" description="MmeI-like DNA-methyltransferase" evidence="9">
    <location>
        <begin position="337"/>
        <end position="575"/>
    </location>
</feature>
<gene>
    <name evidence="10" type="ORF">SAMN04489707_1002172</name>
</gene>
<accession>A0A1I7FMV4</accession>
<feature type="compositionally biased region" description="Acidic residues" evidence="5">
    <location>
        <begin position="743"/>
        <end position="756"/>
    </location>
</feature>
<evidence type="ECO:0000256" key="2">
    <source>
        <dbReference type="ARBA" id="ARBA00022603"/>
    </source>
</evidence>
<evidence type="ECO:0000256" key="1">
    <source>
        <dbReference type="ARBA" id="ARBA00011900"/>
    </source>
</evidence>
<sequence length="980" mass="108834">MVGSAEKTANLKTFVQWAAKHITGDEKGEAQVFLDRLFQGFGWEGFKEANAFCELRVKNTNGGTSFADLVWKPVVVIEMKKRGTDLNKHYSQAFTYWTRLVPNRPRFAILCNFDEFWIYDFETQLDTPVDKVLLKDLPTRFGPLNFMFPEDVKPIFGNHQETVTRKAADKLAACFNSLIARKVDQPLAQRFILQMLMALFSEDIGLLDKYVVTRLLDDCKTPQDTYDLLGGLFTAMNTNGVKGGRFKGVPYFNGGLFAQPAMIELTDTEKSLLRTASDFDWSKVRPEIFGTIFEHSLGKEQRHAQGAHYTSPVDIMKVVGPTIVAPWTERIETTSTLDGLKKLLARIESFTVLDPACGSGNFLYVAYRELKRLEARIYERMATEYKSVDPNQRPFGFVSAANFYGMDVNPFAVDIAKATMMLAHKLAIDELHISESALPLDNLDANFKVGDALVQADGTRTEWFETDVIVGNPPFLGSKLVKRMLGTSYVNRLRKAYPEVPGMADFCVYWFRRANDNLKPCTSADPFAGRAGLVGTQAVRSNASRLGGLDQIVASGAIIEAVENQPWSGEANVNVSIANWIKTEQATLLPKTRRLWFKVDPVKGAKAKPQAGDQNPADYELDMREVPFINSSLSDLTDVTGAKALAINATAVVGQGLTPGHSAFVLTDEERGTLMAASKKNADVIHPYMIGDDALSTGKPARWLLDFERKTIVEAQAYPVPLKRIQDQVLPDRMEKAKALPDRDEDAQGNDDGDEDEVKKGRAHHQAFLAKWWQLSYGRPKLSEAVASIPRYLACSRVTKRPIFFFVDSAIKPGDAMQVFALADDYSFGILQSDVHWQWFIAKCGKLTERPRYNGDSVFHTFPWPQAPTAAMVTAIANAGKAVRTLRAEAAEKQGIGLRALYRTLDLPGKNPLREAHEVLNAAVMKAYGFAAKKPILQQLLDLNLKVADRSAKGEPVLGPGVPSSYKNPSNLISSDCFST</sequence>
<keyword evidence="11" id="KW-1185">Reference proteome</keyword>
<dbReference type="Pfam" id="PF20464">
    <property type="entry name" value="MmeI_N"/>
    <property type="match status" value="1"/>
</dbReference>
<evidence type="ECO:0000313" key="10">
    <source>
        <dbReference type="EMBL" id="SFU37366.1"/>
    </source>
</evidence>
<dbReference type="InterPro" id="IPR002052">
    <property type="entry name" value="DNA_methylase_N6_adenine_CS"/>
</dbReference>
<dbReference type="EC" id="2.1.1.72" evidence="1"/>
<evidence type="ECO:0000256" key="5">
    <source>
        <dbReference type="SAM" id="MobiDB-lite"/>
    </source>
</evidence>
<evidence type="ECO:0000259" key="6">
    <source>
        <dbReference type="Pfam" id="PF20464"/>
    </source>
</evidence>
<evidence type="ECO:0000259" key="7">
    <source>
        <dbReference type="Pfam" id="PF20465"/>
    </source>
</evidence>
<dbReference type="InterPro" id="IPR050953">
    <property type="entry name" value="N4_N6_ade-DNA_methylase"/>
</dbReference>
<feature type="domain" description="MmeI-like target recognition" evidence="8">
    <location>
        <begin position="802"/>
        <end position="866"/>
    </location>
</feature>
<keyword evidence="3" id="KW-0808">Transferase</keyword>
<dbReference type="PRINTS" id="PR00507">
    <property type="entry name" value="N12N6MTFRASE"/>
</dbReference>
<feature type="region of interest" description="Disordered" evidence="5">
    <location>
        <begin position="738"/>
        <end position="760"/>
    </location>
</feature>
<evidence type="ECO:0000259" key="9">
    <source>
        <dbReference type="Pfam" id="PF20473"/>
    </source>
</evidence>
<dbReference type="PANTHER" id="PTHR33841:SF1">
    <property type="entry name" value="DNA METHYLTRANSFERASE A"/>
    <property type="match status" value="1"/>
</dbReference>
<evidence type="ECO:0000259" key="8">
    <source>
        <dbReference type="Pfam" id="PF20466"/>
    </source>
</evidence>
<dbReference type="STRING" id="343013.SAMN04489707_1002172"/>
<dbReference type="Proteomes" id="UP000183656">
    <property type="component" value="Unassembled WGS sequence"/>
</dbReference>
<dbReference type="GO" id="GO:0009007">
    <property type="term" value="F:site-specific DNA-methyltransferase (adenine-specific) activity"/>
    <property type="evidence" value="ECO:0007669"/>
    <property type="project" value="UniProtKB-EC"/>
</dbReference>
<organism evidence="10 11">
    <name type="scientific">Paenacidovorax caeni</name>
    <dbReference type="NCBI Taxonomy" id="343013"/>
    <lineage>
        <taxon>Bacteria</taxon>
        <taxon>Pseudomonadati</taxon>
        <taxon>Pseudomonadota</taxon>
        <taxon>Betaproteobacteria</taxon>
        <taxon>Burkholderiales</taxon>
        <taxon>Comamonadaceae</taxon>
        <taxon>Paenacidovorax</taxon>
    </lineage>
</organism>
<dbReference type="AlphaFoldDB" id="A0A1I7FMV4"/>
<dbReference type="Pfam" id="PF20465">
    <property type="entry name" value="MmeI_hel"/>
    <property type="match status" value="1"/>
</dbReference>
<dbReference type="GO" id="GO:0032259">
    <property type="term" value="P:methylation"/>
    <property type="evidence" value="ECO:0007669"/>
    <property type="project" value="UniProtKB-KW"/>
</dbReference>
<dbReference type="Gene3D" id="3.40.50.150">
    <property type="entry name" value="Vaccinia Virus protein VP39"/>
    <property type="match status" value="1"/>
</dbReference>
<dbReference type="InterPro" id="IPR046817">
    <property type="entry name" value="MmeI_N"/>
</dbReference>
<dbReference type="InterPro" id="IPR046820">
    <property type="entry name" value="MmeI_TRD"/>
</dbReference>
<dbReference type="InterPro" id="IPR029063">
    <property type="entry name" value="SAM-dependent_MTases_sf"/>
</dbReference>
<dbReference type="InterPro" id="IPR046819">
    <property type="entry name" value="MmeI_hel"/>
</dbReference>